<dbReference type="EMBL" id="JH687869">
    <property type="protein sequence ID" value="EJD36151.1"/>
    <property type="molecule type" value="Genomic_DNA"/>
</dbReference>
<keyword evidence="3" id="KW-1185">Reference proteome</keyword>
<name>J0CY50_AURST</name>
<dbReference type="InParanoid" id="J0CY50"/>
<dbReference type="Proteomes" id="UP000006514">
    <property type="component" value="Unassembled WGS sequence"/>
</dbReference>
<evidence type="ECO:0000313" key="2">
    <source>
        <dbReference type="EMBL" id="EJD36151.1"/>
    </source>
</evidence>
<reference evidence="3" key="1">
    <citation type="journal article" date="2012" name="Science">
        <title>The Paleozoic origin of enzymatic lignin decomposition reconstructed from 31 fungal genomes.</title>
        <authorList>
            <person name="Floudas D."/>
            <person name="Binder M."/>
            <person name="Riley R."/>
            <person name="Barry K."/>
            <person name="Blanchette R.A."/>
            <person name="Henrissat B."/>
            <person name="Martinez A.T."/>
            <person name="Otillar R."/>
            <person name="Spatafora J.W."/>
            <person name="Yadav J.S."/>
            <person name="Aerts A."/>
            <person name="Benoit I."/>
            <person name="Boyd A."/>
            <person name="Carlson A."/>
            <person name="Copeland A."/>
            <person name="Coutinho P.M."/>
            <person name="de Vries R.P."/>
            <person name="Ferreira P."/>
            <person name="Findley K."/>
            <person name="Foster B."/>
            <person name="Gaskell J."/>
            <person name="Glotzer D."/>
            <person name="Gorecki P."/>
            <person name="Heitman J."/>
            <person name="Hesse C."/>
            <person name="Hori C."/>
            <person name="Igarashi K."/>
            <person name="Jurgens J.A."/>
            <person name="Kallen N."/>
            <person name="Kersten P."/>
            <person name="Kohler A."/>
            <person name="Kuees U."/>
            <person name="Kumar T.K.A."/>
            <person name="Kuo A."/>
            <person name="LaButti K."/>
            <person name="Larrondo L.F."/>
            <person name="Lindquist E."/>
            <person name="Ling A."/>
            <person name="Lombard V."/>
            <person name="Lucas S."/>
            <person name="Lundell T."/>
            <person name="Martin R."/>
            <person name="McLaughlin D.J."/>
            <person name="Morgenstern I."/>
            <person name="Morin E."/>
            <person name="Murat C."/>
            <person name="Nagy L.G."/>
            <person name="Nolan M."/>
            <person name="Ohm R.A."/>
            <person name="Patyshakuliyeva A."/>
            <person name="Rokas A."/>
            <person name="Ruiz-Duenas F.J."/>
            <person name="Sabat G."/>
            <person name="Salamov A."/>
            <person name="Samejima M."/>
            <person name="Schmutz J."/>
            <person name="Slot J.C."/>
            <person name="St John F."/>
            <person name="Stenlid J."/>
            <person name="Sun H."/>
            <person name="Sun S."/>
            <person name="Syed K."/>
            <person name="Tsang A."/>
            <person name="Wiebenga A."/>
            <person name="Young D."/>
            <person name="Pisabarro A."/>
            <person name="Eastwood D.C."/>
            <person name="Martin F."/>
            <person name="Cullen D."/>
            <person name="Grigoriev I.V."/>
            <person name="Hibbett D.S."/>
        </authorList>
    </citation>
    <scope>NUCLEOTIDE SEQUENCE [LARGE SCALE GENOMIC DNA]</scope>
    <source>
        <strain evidence="3">TFB10046</strain>
    </source>
</reference>
<proteinExistence type="predicted"/>
<dbReference type="AlphaFoldDB" id="J0CY50"/>
<accession>J0CY50</accession>
<feature type="region of interest" description="Disordered" evidence="1">
    <location>
        <begin position="431"/>
        <end position="497"/>
    </location>
</feature>
<protein>
    <submittedName>
        <fullName evidence="2">Uncharacterized protein</fullName>
    </submittedName>
</protein>
<dbReference type="OrthoDB" id="3242001at2759"/>
<organism evidence="2 3">
    <name type="scientific">Auricularia subglabra (strain TFB-10046 / SS5)</name>
    <name type="common">White-rot fungus</name>
    <name type="synonym">Auricularia delicata (strain TFB10046)</name>
    <dbReference type="NCBI Taxonomy" id="717982"/>
    <lineage>
        <taxon>Eukaryota</taxon>
        <taxon>Fungi</taxon>
        <taxon>Dikarya</taxon>
        <taxon>Basidiomycota</taxon>
        <taxon>Agaricomycotina</taxon>
        <taxon>Agaricomycetes</taxon>
        <taxon>Auriculariales</taxon>
        <taxon>Auriculariaceae</taxon>
        <taxon>Auricularia</taxon>
    </lineage>
</organism>
<feature type="region of interest" description="Disordered" evidence="1">
    <location>
        <begin position="102"/>
        <end position="134"/>
    </location>
</feature>
<dbReference type="KEGG" id="adl:AURDEDRAFT_174756"/>
<gene>
    <name evidence="2" type="ORF">AURDEDRAFT_174756</name>
</gene>
<evidence type="ECO:0000313" key="3">
    <source>
        <dbReference type="Proteomes" id="UP000006514"/>
    </source>
</evidence>
<sequence>MQVQASSSSTRSYNPFAELAASDGYRVHRGADRQAWNAAVEAWKHADAAHTALPALEAQCAAVSTRLAQERATLQALREANSRMYGELHGGKRSGFKAKLTKLRPGHPSATPTAARDGSGSPTSPTGVRRRSTQEDFAASYPAEAKALDAVEQTQQLEALLLDELKVAKDLAAAVEERFLRLRDAAVLMFPPTFVAASAALSQAVHALGDEEDAARDAHTISFDMERACTCIQSTHFYHRKVLGISDSMLGMSNKFQSSESKESALLLAEQRPFWWLCFPVFVMKSASLGSFGPLAQINTHNQYIAAKNESFRGQTCLSEGLRLLDKHEALIPPETRLHVAKLKDLGVGQMDRIYELLYGNTFFSGDRVAKNKQIEGLFDAQEKIYKHLTDLALWLQNVVPEFERSLDDVICRRREARRTAVEQWERALRDAEEATPPLSIRSPTPPPPPSPVTPEDAVTRPFLTVQVTAAEARPMSSKPAGKRPLPPVPAMRPFVL</sequence>
<feature type="compositionally biased region" description="Pro residues" evidence="1">
    <location>
        <begin position="444"/>
        <end position="453"/>
    </location>
</feature>
<evidence type="ECO:0000256" key="1">
    <source>
        <dbReference type="SAM" id="MobiDB-lite"/>
    </source>
</evidence>